<sequence>MSCEVKLLANVDDLREVQEQFGLSSEENWLNAVSYSLSPAGDILAFGHGSILIILTSKWDRQRQLSVFRIAWKGAIDDPNCLITSVLCTPIVGQGNSSTSVVDFSFIVVGLDSGQVLFYGENGTLIHAQLFHQEPVQAIKAQSGKHINEELYVFHPSCVVIVQGAQLFPLLRSLKQQIGRYGLGSPRVNEAQEVIACRKWNYGKNMTVQDSVVVGLQKTCTFDHLLTASLEGGFFAKYRHAPPQNSLIVAAGMKPYIGFHYAKEGFTQPVLADVARAVASKIKSALPSWFGGSSTSQAPAEPQLPPSEPLICRFGLCDIQRNAFSVWLAPNYTLAAVADSLGRIVLVDCMKGIALRIWKGYRDAQCGFVEVTEKVAKDAVTKQDRRKAMFLVIYAPRRSVLEVWSLQNGPKVAAFSAAKNGQLVYNTHSFMGVSAGSSKVKYTGHGCTFFDPSDNSLKEISIPFHCALSDSKSKTAKDLHLLKRLKICLKAGDGSEAEELEEMVEMCKSFETDEIKQQCVEMLVKHKKIKAKLFRSAVEVFGRFDEDEEVQELEHDGRRKHLKVICENYRKLTLFYLFLVGELSVEDLVNKCPKEPEISSEEDKCPEEQITDDQTDSVDDQSQLDIKDIEPTASKLNLDENVKLSELELASIGKLIELLAMNSSSEGTSTTRVTFEETTAKSNTFQEYISYFNVSNEGLILLKDDSGHLHSSLGRIIFEDIYQSNGARLTGFVTAASTSGLMYDDLLKLFLAYWLRIPFVYKDIAELAEDLNKFNKVLRRICSLVEERIRFENNTICLWWQNAREYLLESPCALRGLLAAILCRNEALKYEEHSDEDDYQFEEVSQEACQWTLLIGKLDDVSVLGAILAENLKCLNPKHPCLKYQKPDVSLKEILKGGQGIVAEIVAKWVGATGIDPEKLVIEVPEEAVEDENAGVQEPAATEKKERKRLELLKQNLIETSEYGGSSDSELDPVLYNLSILRQHFPFSLDSGTLLSHLAWEYICDWSKNMSNIDLLSAGLACLKAIPRLQYSMKHGLCCMIWNAHLKIPLEATKKLVNKVGRLPKEKLCLQDIGISDALVPQYLENCLEFFDHFSNSIDHDKLELKFEELLQDGPIPLTALAVQQNSANMALLKLHHELTTVLLILTSFNVKYQKPIQQFYDGMANQSFFAEINRQLAYSLPKADLLLKRVRFEFLCKTITATMDLIREDMENVFYTDHIAWMERIEQLAEVWEISVTELKKHQIVELYAHGWDTYAEELLENIVPDQALGNLLLAIAGRRLTMHTKANPRIWGQVAAVGPLLTDYLDTLISSENQGPQLRFAEGNEASTASGDISIDKLARLVERTFRSLSTPSAIPPSSSQGSNGSSNSIGTSSSSASSLQNVTGSKSSSSRSSGAKTKELRIAGLLFDACATIRELSITGIDARKRYRQTDGNDDDDNDDTAAAATAGNKPSESSRRGKLLKF</sequence>
<protein>
    <recommendedName>
        <fullName evidence="10">Rab3-GAP regulatory subunit N-terminal domain-containing protein</fullName>
    </recommendedName>
</protein>
<comment type="similarity">
    <text evidence="2">Belongs to the Rab3-GAP regulatory subunit family.</text>
</comment>
<evidence type="ECO:0000256" key="3">
    <source>
        <dbReference type="ARBA" id="ARBA00022468"/>
    </source>
</evidence>
<comment type="subcellular location">
    <subcellularLocation>
        <location evidence="1">Cytoplasm</location>
    </subcellularLocation>
</comment>
<proteinExistence type="inferred from homology"/>
<evidence type="ECO:0000313" key="8">
    <source>
        <dbReference type="EnsemblMetazoa" id="AALFPA23_020288.P29936"/>
    </source>
</evidence>
<dbReference type="RefSeq" id="XP_062717291.1">
    <property type="nucleotide sequence ID" value="XM_062861307.1"/>
</dbReference>
<keyword evidence="9" id="KW-1185">Reference proteome</keyword>
<evidence type="ECO:0000313" key="9">
    <source>
        <dbReference type="Proteomes" id="UP000069940"/>
    </source>
</evidence>
<feature type="region of interest" description="Disordered" evidence="5">
    <location>
        <begin position="1430"/>
        <end position="1466"/>
    </location>
</feature>
<reference evidence="9" key="1">
    <citation type="journal article" date="2015" name="Proc. Natl. Acad. Sci. U.S.A.">
        <title>Genome sequence of the Asian Tiger mosquito, Aedes albopictus, reveals insights into its biology, genetics, and evolution.</title>
        <authorList>
            <person name="Chen X.G."/>
            <person name="Jiang X."/>
            <person name="Gu J."/>
            <person name="Xu M."/>
            <person name="Wu Y."/>
            <person name="Deng Y."/>
            <person name="Zhang C."/>
            <person name="Bonizzoni M."/>
            <person name="Dermauw W."/>
            <person name="Vontas J."/>
            <person name="Armbruster P."/>
            <person name="Huang X."/>
            <person name="Yang Y."/>
            <person name="Zhang H."/>
            <person name="He W."/>
            <person name="Peng H."/>
            <person name="Liu Y."/>
            <person name="Wu K."/>
            <person name="Chen J."/>
            <person name="Lirakis M."/>
            <person name="Topalis P."/>
            <person name="Van Leeuwen T."/>
            <person name="Hall A.B."/>
            <person name="Jiang X."/>
            <person name="Thorpe C."/>
            <person name="Mueller R.L."/>
            <person name="Sun C."/>
            <person name="Waterhouse R.M."/>
            <person name="Yan G."/>
            <person name="Tu Z.J."/>
            <person name="Fang X."/>
            <person name="James A.A."/>
        </authorList>
    </citation>
    <scope>NUCLEOTIDE SEQUENCE [LARGE SCALE GENOMIC DNA]</scope>
    <source>
        <strain evidence="9">Foshan</strain>
    </source>
</reference>
<evidence type="ECO:0000259" key="7">
    <source>
        <dbReference type="Pfam" id="PF14656"/>
    </source>
</evidence>
<dbReference type="InterPro" id="IPR029257">
    <property type="entry name" value="RAB3GAP2_C"/>
</dbReference>
<feature type="compositionally biased region" description="Acidic residues" evidence="5">
    <location>
        <begin position="609"/>
        <end position="619"/>
    </location>
</feature>
<dbReference type="InterPro" id="IPR032839">
    <property type="entry name" value="RAB3GAP_N"/>
</dbReference>
<feature type="compositionally biased region" description="Basic and acidic residues" evidence="5">
    <location>
        <begin position="596"/>
        <end position="607"/>
    </location>
</feature>
<evidence type="ECO:0000256" key="1">
    <source>
        <dbReference type="ARBA" id="ARBA00004496"/>
    </source>
</evidence>
<accession>A0ABM1ZNZ4</accession>
<keyword evidence="4" id="KW-0963">Cytoplasm</keyword>
<keyword evidence="3" id="KW-0343">GTPase activation</keyword>
<feature type="region of interest" description="Disordered" evidence="5">
    <location>
        <begin position="596"/>
        <end position="621"/>
    </location>
</feature>
<feature type="compositionally biased region" description="Low complexity" evidence="5">
    <location>
        <begin position="1360"/>
        <end position="1381"/>
    </location>
</feature>
<dbReference type="Pfam" id="PF14656">
    <property type="entry name" value="RAB3GAP2_C"/>
    <property type="match status" value="1"/>
</dbReference>
<dbReference type="PANTHER" id="PTHR12472:SF0">
    <property type="entry name" value="RAB3 GTPASE-ACTIVATING PROTEIN NON-CATALYTIC SUBUNIT"/>
    <property type="match status" value="1"/>
</dbReference>
<dbReference type="Pfam" id="PF14655">
    <property type="entry name" value="RAB3GAP2_N"/>
    <property type="match status" value="1"/>
</dbReference>
<organism evidence="8 9">
    <name type="scientific">Aedes albopictus</name>
    <name type="common">Asian tiger mosquito</name>
    <name type="synonym">Stegomyia albopicta</name>
    <dbReference type="NCBI Taxonomy" id="7160"/>
    <lineage>
        <taxon>Eukaryota</taxon>
        <taxon>Metazoa</taxon>
        <taxon>Ecdysozoa</taxon>
        <taxon>Arthropoda</taxon>
        <taxon>Hexapoda</taxon>
        <taxon>Insecta</taxon>
        <taxon>Pterygota</taxon>
        <taxon>Neoptera</taxon>
        <taxon>Endopterygota</taxon>
        <taxon>Diptera</taxon>
        <taxon>Nematocera</taxon>
        <taxon>Culicoidea</taxon>
        <taxon>Culicidae</taxon>
        <taxon>Culicinae</taxon>
        <taxon>Aedini</taxon>
        <taxon>Aedes</taxon>
        <taxon>Stegomyia</taxon>
    </lineage>
</organism>
<name>A0ABM1ZNZ4_AEDAL</name>
<feature type="domain" description="Rab3GAP regulatory subunit C-terminal" evidence="7">
    <location>
        <begin position="745"/>
        <end position="1351"/>
    </location>
</feature>
<dbReference type="PANTHER" id="PTHR12472">
    <property type="entry name" value="RAB3-GAP REGULATORY DOMAIN"/>
    <property type="match status" value="1"/>
</dbReference>
<dbReference type="EnsemblMetazoa" id="AALFPA23_020288.R29936">
    <property type="protein sequence ID" value="AALFPA23_020288.P29936"/>
    <property type="gene ID" value="AALFPA23_020288"/>
</dbReference>
<evidence type="ECO:0008006" key="10">
    <source>
        <dbReference type="Google" id="ProtNLM"/>
    </source>
</evidence>
<feature type="region of interest" description="Disordered" evidence="5">
    <location>
        <begin position="1352"/>
        <end position="1398"/>
    </location>
</feature>
<evidence type="ECO:0000259" key="6">
    <source>
        <dbReference type="Pfam" id="PF14655"/>
    </source>
</evidence>
<dbReference type="Proteomes" id="UP000069940">
    <property type="component" value="Unassembled WGS sequence"/>
</dbReference>
<feature type="domain" description="Rab3-GAP regulatory subunit N-terminal" evidence="6">
    <location>
        <begin position="29"/>
        <end position="424"/>
    </location>
</feature>
<evidence type="ECO:0000256" key="4">
    <source>
        <dbReference type="ARBA" id="ARBA00022490"/>
    </source>
</evidence>
<evidence type="ECO:0000256" key="5">
    <source>
        <dbReference type="SAM" id="MobiDB-lite"/>
    </source>
</evidence>
<dbReference type="InterPro" id="IPR026059">
    <property type="entry name" value="Rab3GAP2"/>
</dbReference>
<dbReference type="GeneID" id="109418270"/>
<reference evidence="8" key="2">
    <citation type="submission" date="2025-05" db="UniProtKB">
        <authorList>
            <consortium name="EnsemblMetazoa"/>
        </authorList>
    </citation>
    <scope>IDENTIFICATION</scope>
    <source>
        <strain evidence="8">Foshan</strain>
    </source>
</reference>
<evidence type="ECO:0000256" key="2">
    <source>
        <dbReference type="ARBA" id="ARBA00008153"/>
    </source>
</evidence>